<dbReference type="PANTHER" id="PTHR24321:SF15">
    <property type="entry name" value="OXIDOREDUCTASE UCPA"/>
    <property type="match status" value="1"/>
</dbReference>
<dbReference type="PANTHER" id="PTHR24321">
    <property type="entry name" value="DEHYDROGENASES, SHORT CHAIN"/>
    <property type="match status" value="1"/>
</dbReference>
<protein>
    <submittedName>
        <fullName evidence="4">SDR family oxidoreductase</fullName>
    </submittedName>
</protein>
<dbReference type="CDD" id="cd05233">
    <property type="entry name" value="SDR_c"/>
    <property type="match status" value="1"/>
</dbReference>
<name>A0A975RQ35_9BRAD</name>
<dbReference type="SUPFAM" id="SSF51735">
    <property type="entry name" value="NAD(P)-binding Rossmann-fold domains"/>
    <property type="match status" value="1"/>
</dbReference>
<evidence type="ECO:0000313" key="4">
    <source>
        <dbReference type="EMBL" id="QWG15494.1"/>
    </source>
</evidence>
<dbReference type="PRINTS" id="PR00081">
    <property type="entry name" value="GDHRDH"/>
</dbReference>
<sequence>MSDAPSPTGAKPEPYVRPLSAESSGSAPGKGRLKGRRVLVVGGGQRTFDAATDPIGNGRAMSLLFAREGAEVAVADLDLASAEDTVGRIKAEGGRAFAIAADVTLESDVRRMIDEAQRTMGGLDGMVLNVGTFGKTGLDGVSAEEWNNIYDVNVRGPMLACREALPKFENGGSIVFISSIAALRAGSQMPVYDSSKAALGGLMRNIAHVGARRGIRVNLLYPGLVDTPNGRTAGAGRPSRGKGHVPFGRQATAWEVAYAVLFFMSEESVYVTAQTLAVDSGLSGM</sequence>
<evidence type="ECO:0000256" key="2">
    <source>
        <dbReference type="ARBA" id="ARBA00023002"/>
    </source>
</evidence>
<organism evidence="4 5">
    <name type="scientific">Bradyrhizobium sediminis</name>
    <dbReference type="NCBI Taxonomy" id="2840469"/>
    <lineage>
        <taxon>Bacteria</taxon>
        <taxon>Pseudomonadati</taxon>
        <taxon>Pseudomonadota</taxon>
        <taxon>Alphaproteobacteria</taxon>
        <taxon>Hyphomicrobiales</taxon>
        <taxon>Nitrobacteraceae</taxon>
        <taxon>Bradyrhizobium</taxon>
    </lineage>
</organism>
<dbReference type="InterPro" id="IPR002347">
    <property type="entry name" value="SDR_fam"/>
</dbReference>
<evidence type="ECO:0000313" key="5">
    <source>
        <dbReference type="Proteomes" id="UP000680839"/>
    </source>
</evidence>
<evidence type="ECO:0000256" key="3">
    <source>
        <dbReference type="SAM" id="MobiDB-lite"/>
    </source>
</evidence>
<dbReference type="RefSeq" id="WP_215624001.1">
    <property type="nucleotide sequence ID" value="NZ_CP076134.1"/>
</dbReference>
<comment type="similarity">
    <text evidence="1">Belongs to the short-chain dehydrogenases/reductases (SDR) family.</text>
</comment>
<gene>
    <name evidence="4" type="ORF">KMZ29_12990</name>
</gene>
<dbReference type="Proteomes" id="UP000680839">
    <property type="component" value="Chromosome"/>
</dbReference>
<reference evidence="4" key="1">
    <citation type="submission" date="2021-06" db="EMBL/GenBank/DDBJ databases">
        <title>Bradyrhizobium sp. S2-20-1 Genome sequencing.</title>
        <authorList>
            <person name="Jin L."/>
        </authorList>
    </citation>
    <scope>NUCLEOTIDE SEQUENCE</scope>
    <source>
        <strain evidence="4">S2-20-1</strain>
    </source>
</reference>
<dbReference type="FunFam" id="3.40.50.720:FF:000084">
    <property type="entry name" value="Short-chain dehydrogenase reductase"/>
    <property type="match status" value="1"/>
</dbReference>
<evidence type="ECO:0000256" key="1">
    <source>
        <dbReference type="ARBA" id="ARBA00006484"/>
    </source>
</evidence>
<dbReference type="AlphaFoldDB" id="A0A975RQ35"/>
<dbReference type="GO" id="GO:0016491">
    <property type="term" value="F:oxidoreductase activity"/>
    <property type="evidence" value="ECO:0007669"/>
    <property type="project" value="UniProtKB-KW"/>
</dbReference>
<dbReference type="EMBL" id="CP076134">
    <property type="protein sequence ID" value="QWG15494.1"/>
    <property type="molecule type" value="Genomic_DNA"/>
</dbReference>
<accession>A0A975RQ35</accession>
<proteinExistence type="inferred from homology"/>
<dbReference type="Gene3D" id="3.40.50.720">
    <property type="entry name" value="NAD(P)-binding Rossmann-like Domain"/>
    <property type="match status" value="1"/>
</dbReference>
<feature type="region of interest" description="Disordered" evidence="3">
    <location>
        <begin position="1"/>
        <end position="33"/>
    </location>
</feature>
<dbReference type="Pfam" id="PF13561">
    <property type="entry name" value="adh_short_C2"/>
    <property type="match status" value="1"/>
</dbReference>
<dbReference type="InterPro" id="IPR036291">
    <property type="entry name" value="NAD(P)-bd_dom_sf"/>
</dbReference>
<keyword evidence="2" id="KW-0560">Oxidoreductase</keyword>